<organism evidence="3 4">
    <name type="scientific">Zhihengliuella salsuginis</name>
    <dbReference type="NCBI Taxonomy" id="578222"/>
    <lineage>
        <taxon>Bacteria</taxon>
        <taxon>Bacillati</taxon>
        <taxon>Actinomycetota</taxon>
        <taxon>Actinomycetes</taxon>
        <taxon>Micrococcales</taxon>
        <taxon>Micrococcaceae</taxon>
        <taxon>Zhihengliuella</taxon>
    </lineage>
</organism>
<dbReference type="Pfam" id="PF12697">
    <property type="entry name" value="Abhydrolase_6"/>
    <property type="match status" value="1"/>
</dbReference>
<dbReference type="InterPro" id="IPR029058">
    <property type="entry name" value="AB_hydrolase_fold"/>
</dbReference>
<feature type="compositionally biased region" description="Basic and acidic residues" evidence="1">
    <location>
        <begin position="1"/>
        <end position="14"/>
    </location>
</feature>
<dbReference type="PRINTS" id="PR00111">
    <property type="entry name" value="ABHYDROLASE"/>
</dbReference>
<gene>
    <name evidence="3" type="ORF">GCM10008096_04200</name>
</gene>
<feature type="domain" description="AB hydrolase-1" evidence="2">
    <location>
        <begin position="34"/>
        <end position="249"/>
    </location>
</feature>
<accession>A0ABQ3GCV2</accession>
<evidence type="ECO:0000259" key="2">
    <source>
        <dbReference type="Pfam" id="PF12697"/>
    </source>
</evidence>
<reference evidence="4" key="1">
    <citation type="journal article" date="2019" name="Int. J. Syst. Evol. Microbiol.">
        <title>The Global Catalogue of Microorganisms (GCM) 10K type strain sequencing project: providing services to taxonomists for standard genome sequencing and annotation.</title>
        <authorList>
            <consortium name="The Broad Institute Genomics Platform"/>
            <consortium name="The Broad Institute Genome Sequencing Center for Infectious Disease"/>
            <person name="Wu L."/>
            <person name="Ma J."/>
        </authorList>
    </citation>
    <scope>NUCLEOTIDE SEQUENCE [LARGE SCALE GENOMIC DNA]</scope>
    <source>
        <strain evidence="4">KCTC 19466</strain>
    </source>
</reference>
<dbReference type="Gene3D" id="3.40.50.1820">
    <property type="entry name" value="alpha/beta hydrolase"/>
    <property type="match status" value="1"/>
</dbReference>
<evidence type="ECO:0000313" key="4">
    <source>
        <dbReference type="Proteomes" id="UP000642819"/>
    </source>
</evidence>
<keyword evidence="4" id="KW-1185">Reference proteome</keyword>
<keyword evidence="3" id="KW-0378">Hydrolase</keyword>
<sequence>MKEKADPARDEHAAYPEVHASRRPRPDGERTQTLVFLHGGMTGNWSWHRQVEAFGDYRVLTPHLPGYGARRDEEWGGLDSAADDAAAFIADRVEAGRVHLVGIGLGGLVGLQVLARHPELVDTAFLSGVPAAAPAASARTGAAARLRIWGGEWFARMQAGAFGVLESAENDAVAPATARAVAEDVAAAVLPAGLEEFDGPVLLTAGAKEPQHIRKGLAPLEGRFGAAQVRIAPGLHHAWNLEEPLLFNAAVRRWAERREAHPRLGEPA</sequence>
<dbReference type="PANTHER" id="PTHR43689:SF8">
    <property type="entry name" value="ALPHA_BETA-HYDROLASES SUPERFAMILY PROTEIN"/>
    <property type="match status" value="1"/>
</dbReference>
<dbReference type="RefSeq" id="WP_189348429.1">
    <property type="nucleotide sequence ID" value="NZ_BMXK01000001.1"/>
</dbReference>
<dbReference type="InterPro" id="IPR000073">
    <property type="entry name" value="AB_hydrolase_1"/>
</dbReference>
<proteinExistence type="predicted"/>
<name>A0ABQ3GCV2_9MICC</name>
<dbReference type="GO" id="GO:0016787">
    <property type="term" value="F:hydrolase activity"/>
    <property type="evidence" value="ECO:0007669"/>
    <property type="project" value="UniProtKB-KW"/>
</dbReference>
<evidence type="ECO:0000256" key="1">
    <source>
        <dbReference type="SAM" id="MobiDB-lite"/>
    </source>
</evidence>
<comment type="caution">
    <text evidence="3">The sequence shown here is derived from an EMBL/GenBank/DDBJ whole genome shotgun (WGS) entry which is preliminary data.</text>
</comment>
<dbReference type="EMBL" id="BMXK01000001">
    <property type="protein sequence ID" value="GHD00648.1"/>
    <property type="molecule type" value="Genomic_DNA"/>
</dbReference>
<evidence type="ECO:0000313" key="3">
    <source>
        <dbReference type="EMBL" id="GHD00648.1"/>
    </source>
</evidence>
<dbReference type="SUPFAM" id="SSF53474">
    <property type="entry name" value="alpha/beta-Hydrolases"/>
    <property type="match status" value="1"/>
</dbReference>
<protein>
    <submittedName>
        <fullName evidence="3">Hydrolase</fullName>
    </submittedName>
</protein>
<feature type="region of interest" description="Disordered" evidence="1">
    <location>
        <begin position="1"/>
        <end position="29"/>
    </location>
</feature>
<dbReference type="Proteomes" id="UP000642819">
    <property type="component" value="Unassembled WGS sequence"/>
</dbReference>
<dbReference type="PANTHER" id="PTHR43689">
    <property type="entry name" value="HYDROLASE"/>
    <property type="match status" value="1"/>
</dbReference>